<proteinExistence type="predicted"/>
<dbReference type="Proteomes" id="UP000198287">
    <property type="component" value="Unassembled WGS sequence"/>
</dbReference>
<dbReference type="PANTHER" id="PTHR45774:SF4">
    <property type="entry name" value="AXUNDEAD, ISOFORM F"/>
    <property type="match status" value="1"/>
</dbReference>
<evidence type="ECO:0000259" key="1">
    <source>
        <dbReference type="SMART" id="SM00875"/>
    </source>
</evidence>
<dbReference type="GO" id="GO:0022008">
    <property type="term" value="P:neurogenesis"/>
    <property type="evidence" value="ECO:0007669"/>
    <property type="project" value="TreeGrafter"/>
</dbReference>
<name>A0A226F2D8_FOLCA</name>
<organism evidence="2 3">
    <name type="scientific">Folsomia candida</name>
    <name type="common">Springtail</name>
    <dbReference type="NCBI Taxonomy" id="158441"/>
    <lineage>
        <taxon>Eukaryota</taxon>
        <taxon>Metazoa</taxon>
        <taxon>Ecdysozoa</taxon>
        <taxon>Arthropoda</taxon>
        <taxon>Hexapoda</taxon>
        <taxon>Collembola</taxon>
        <taxon>Entomobryomorpha</taxon>
        <taxon>Isotomoidea</taxon>
        <taxon>Isotomidae</taxon>
        <taxon>Proisotominae</taxon>
        <taxon>Folsomia</taxon>
    </lineage>
</organism>
<dbReference type="GO" id="GO:0005829">
    <property type="term" value="C:cytosol"/>
    <property type="evidence" value="ECO:0007669"/>
    <property type="project" value="TreeGrafter"/>
</dbReference>
<dbReference type="PANTHER" id="PTHR45774">
    <property type="entry name" value="BTB/POZ DOMAIN-CONTAINING"/>
    <property type="match status" value="1"/>
</dbReference>
<dbReference type="SUPFAM" id="SSF54695">
    <property type="entry name" value="POZ domain"/>
    <property type="match status" value="1"/>
</dbReference>
<dbReference type="Pfam" id="PF07707">
    <property type="entry name" value="BACK"/>
    <property type="match status" value="1"/>
</dbReference>
<comment type="caution">
    <text evidence="2">The sequence shown here is derived from an EMBL/GenBank/DDBJ whole genome shotgun (WGS) entry which is preliminary data.</text>
</comment>
<dbReference type="AlphaFoldDB" id="A0A226F2D8"/>
<dbReference type="Gene3D" id="1.25.40.420">
    <property type="match status" value="1"/>
</dbReference>
<reference evidence="2 3" key="1">
    <citation type="submission" date="2015-12" db="EMBL/GenBank/DDBJ databases">
        <title>The genome of Folsomia candida.</title>
        <authorList>
            <person name="Faddeeva A."/>
            <person name="Derks M.F."/>
            <person name="Anvar Y."/>
            <person name="Smit S."/>
            <person name="Van Straalen N."/>
            <person name="Roelofs D."/>
        </authorList>
    </citation>
    <scope>NUCLEOTIDE SEQUENCE [LARGE SCALE GENOMIC DNA]</scope>
    <source>
        <strain evidence="2 3">VU population</strain>
        <tissue evidence="2">Whole body</tissue>
    </source>
</reference>
<dbReference type="InterPro" id="IPR011705">
    <property type="entry name" value="BACK"/>
</dbReference>
<feature type="domain" description="BACK" evidence="1">
    <location>
        <begin position="184"/>
        <end position="296"/>
    </location>
</feature>
<protein>
    <submittedName>
        <fullName evidence="2">BTB/POZ domain-containing protein 2</fullName>
    </submittedName>
</protein>
<dbReference type="EMBL" id="LNIX01000001">
    <property type="protein sequence ID" value="OXA63932.1"/>
    <property type="molecule type" value="Genomic_DNA"/>
</dbReference>
<dbReference type="InterPro" id="IPR011333">
    <property type="entry name" value="SKP1/BTB/POZ_sf"/>
</dbReference>
<dbReference type="SMART" id="SM00875">
    <property type="entry name" value="BACK"/>
    <property type="match status" value="1"/>
</dbReference>
<dbReference type="OrthoDB" id="45365at2759"/>
<accession>A0A226F2D8</accession>
<sequence>MRGHSVADTRCRPQCQCHSLWPSVGGQVSVSATVAECQWTQCQCQPLWQSVGGHSVSATRCGRVSVDTVSVSATVAECRWTQCQCQPLWQSVGGHSVSATRCGRVSVDTVSVSVDKVSVPLIVSECHRTQCPYNMLLKYLYTGKSGVGMGDALQLMQLATEYEVSGLRDECAQILKGDLTLENVLSLFQSGMEYAHGDFIQSTLKFICRNARKLLKCEEFTKLRLECLVEIIQQDSLMVINEMEVFEAMNRWGIAECVRQRLDPQNAENLRKCLAKPLRHIRFSLMDPAEFALNVTTKKLLSMEESMELLNCFLIPPARR</sequence>
<evidence type="ECO:0000313" key="2">
    <source>
        <dbReference type="EMBL" id="OXA63932.1"/>
    </source>
</evidence>
<keyword evidence="3" id="KW-1185">Reference proteome</keyword>
<gene>
    <name evidence="2" type="ORF">Fcan01_00162</name>
</gene>
<dbReference type="Gene3D" id="3.30.710.10">
    <property type="entry name" value="Potassium Channel Kv1.1, Chain A"/>
    <property type="match status" value="1"/>
</dbReference>
<evidence type="ECO:0000313" key="3">
    <source>
        <dbReference type="Proteomes" id="UP000198287"/>
    </source>
</evidence>